<organism evidence="4 5">
    <name type="scientific">Actinokineospora guangxiensis</name>
    <dbReference type="NCBI Taxonomy" id="1490288"/>
    <lineage>
        <taxon>Bacteria</taxon>
        <taxon>Bacillati</taxon>
        <taxon>Actinomycetota</taxon>
        <taxon>Actinomycetes</taxon>
        <taxon>Pseudonocardiales</taxon>
        <taxon>Pseudonocardiaceae</taxon>
        <taxon>Actinokineospora</taxon>
    </lineage>
</organism>
<evidence type="ECO:0000256" key="1">
    <source>
        <dbReference type="ARBA" id="ARBA00023239"/>
    </source>
</evidence>
<dbReference type="PRINTS" id="PR00149">
    <property type="entry name" value="FUMRATELYASE"/>
</dbReference>
<reference evidence="5" key="1">
    <citation type="journal article" date="2019" name="Int. J. Syst. Evol. Microbiol.">
        <title>The Global Catalogue of Microorganisms (GCM) 10K type strain sequencing project: providing services to taxonomists for standard genome sequencing and annotation.</title>
        <authorList>
            <consortium name="The Broad Institute Genomics Platform"/>
            <consortium name="The Broad Institute Genome Sequencing Center for Infectious Disease"/>
            <person name="Wu L."/>
            <person name="Ma J."/>
        </authorList>
    </citation>
    <scope>NUCLEOTIDE SEQUENCE [LARGE SCALE GENOMIC DNA]</scope>
    <source>
        <strain evidence="5">CCUG 59778</strain>
    </source>
</reference>
<dbReference type="Gene3D" id="1.10.275.10">
    <property type="entry name" value="Fumarase/aspartase (N-terminal domain)"/>
    <property type="match status" value="1"/>
</dbReference>
<evidence type="ECO:0000259" key="3">
    <source>
        <dbReference type="SMART" id="SM00998"/>
    </source>
</evidence>
<dbReference type="RefSeq" id="WP_378244875.1">
    <property type="nucleotide sequence ID" value="NZ_JBHSKF010000002.1"/>
</dbReference>
<gene>
    <name evidence="4" type="ORF">ACFPM7_06530</name>
</gene>
<evidence type="ECO:0000313" key="4">
    <source>
        <dbReference type="EMBL" id="MFC5286701.1"/>
    </source>
</evidence>
<dbReference type="InterPro" id="IPR022761">
    <property type="entry name" value="Fumarate_lyase_N"/>
</dbReference>
<dbReference type="SMART" id="SM00998">
    <property type="entry name" value="ADSL_C"/>
    <property type="match status" value="1"/>
</dbReference>
<dbReference type="PANTHER" id="PTHR43172">
    <property type="entry name" value="ADENYLOSUCCINATE LYASE"/>
    <property type="match status" value="1"/>
</dbReference>
<dbReference type="InterPro" id="IPR019468">
    <property type="entry name" value="AdenyloSucc_lyase_C"/>
</dbReference>
<dbReference type="Gene3D" id="1.10.40.30">
    <property type="entry name" value="Fumarase/aspartase (C-terminal domain)"/>
    <property type="match status" value="1"/>
</dbReference>
<dbReference type="PANTHER" id="PTHR43172:SF2">
    <property type="entry name" value="ADENYLOSUCCINATE LYASE C-TERMINAL DOMAIN-CONTAINING PROTEIN"/>
    <property type="match status" value="1"/>
</dbReference>
<keyword evidence="1 4" id="KW-0456">Lyase</keyword>
<dbReference type="Proteomes" id="UP001596157">
    <property type="component" value="Unassembled WGS sequence"/>
</dbReference>
<comment type="caution">
    <text evidence="4">The sequence shown here is derived from an EMBL/GenBank/DDBJ whole genome shotgun (WGS) entry which is preliminary data.</text>
</comment>
<dbReference type="SUPFAM" id="SSF48557">
    <property type="entry name" value="L-aspartase-like"/>
    <property type="match status" value="1"/>
</dbReference>
<evidence type="ECO:0000313" key="5">
    <source>
        <dbReference type="Proteomes" id="UP001596157"/>
    </source>
</evidence>
<protein>
    <submittedName>
        <fullName evidence="4">Lyase family protein</fullName>
    </submittedName>
</protein>
<name>A0ABW0EL88_9PSEU</name>
<keyword evidence="5" id="KW-1185">Reference proteome</keyword>
<dbReference type="Gene3D" id="1.20.200.10">
    <property type="entry name" value="Fumarase/aspartase (Central domain)"/>
    <property type="match status" value="1"/>
</dbReference>
<proteinExistence type="inferred from homology"/>
<dbReference type="GO" id="GO:0016829">
    <property type="term" value="F:lyase activity"/>
    <property type="evidence" value="ECO:0007669"/>
    <property type="project" value="UniProtKB-KW"/>
</dbReference>
<dbReference type="EMBL" id="JBHSKF010000002">
    <property type="protein sequence ID" value="MFC5286701.1"/>
    <property type="molecule type" value="Genomic_DNA"/>
</dbReference>
<feature type="domain" description="Adenylosuccinate lyase C-terminal" evidence="3">
    <location>
        <begin position="385"/>
        <end position="459"/>
    </location>
</feature>
<dbReference type="InterPro" id="IPR008948">
    <property type="entry name" value="L-Aspartase-like"/>
</dbReference>
<dbReference type="InterPro" id="IPR024083">
    <property type="entry name" value="Fumarase/histidase_N"/>
</dbReference>
<evidence type="ECO:0000256" key="2">
    <source>
        <dbReference type="ARBA" id="ARBA00034772"/>
    </source>
</evidence>
<dbReference type="InterPro" id="IPR000362">
    <property type="entry name" value="Fumarate_lyase_fam"/>
</dbReference>
<sequence>MSPTTREPEAASPDSGLLAPVWAGTPVAAVTDDRAWLAAMVRSEAALATAQAALGAVPPGTAPAIRAAADDLDVVSIARRSRESANPVVAFVADLTAAVARRDPAAADHVHAGCTSQDILDTAAMLVTADALALLHADLLRVAEALAGHVERHRDTLAVARTLTQHALPTTFGLKAATWLDLVRAAADRIGDASAGLPVQLGGAVGTLAGYREHLAATDGPERGARPELRLVELMAGELGLRAPALPWHTGRTPLADVAAALTFASGALGKLAADVLVLSRTEIAEVSEPAADGRGASSAMPQKRNPVLSTLIATAARQVPVFALVISQAVVAEDERPAGAWHAEWSALRDCLRLTAGAAHTAAELVAGLVVDAERMAANAAATGDALTTERVVAHLVAHLGRSRAKRLVTTALGQAPEDVRGALASALRQEGVDIDVDALFTPEDYLGAARDLVDGALSTARRHRSAP</sequence>
<accession>A0ABW0EL88</accession>
<comment type="similarity">
    <text evidence="2">Belongs to the class-II fumarase/aspartase family.</text>
</comment>
<dbReference type="Pfam" id="PF00206">
    <property type="entry name" value="Lyase_1"/>
    <property type="match status" value="1"/>
</dbReference>